<name>A0AAV4UUH4_9ARAC</name>
<evidence type="ECO:0000313" key="3">
    <source>
        <dbReference type="Proteomes" id="UP001054837"/>
    </source>
</evidence>
<accession>A0AAV4UUH4</accession>
<dbReference type="EMBL" id="BPLQ01011912">
    <property type="protein sequence ID" value="GIY61054.1"/>
    <property type="molecule type" value="Genomic_DNA"/>
</dbReference>
<comment type="caution">
    <text evidence="2">The sequence shown here is derived from an EMBL/GenBank/DDBJ whole genome shotgun (WGS) entry which is preliminary data.</text>
</comment>
<evidence type="ECO:0000313" key="2">
    <source>
        <dbReference type="EMBL" id="GIY61054.1"/>
    </source>
</evidence>
<reference evidence="2 3" key="1">
    <citation type="submission" date="2021-06" db="EMBL/GenBank/DDBJ databases">
        <title>Caerostris darwini draft genome.</title>
        <authorList>
            <person name="Kono N."/>
            <person name="Arakawa K."/>
        </authorList>
    </citation>
    <scope>NUCLEOTIDE SEQUENCE [LARGE SCALE GENOMIC DNA]</scope>
</reference>
<evidence type="ECO:0000256" key="1">
    <source>
        <dbReference type="SAM" id="MobiDB-lite"/>
    </source>
</evidence>
<dbReference type="AlphaFoldDB" id="A0AAV4UUH4"/>
<sequence length="99" mass="10657">MDTSKKVCGAPSGRQVAEEDEEPALSSLVKSGPESLSSKEKSNDVPFLFPSTVTGKGFSNVDLNDGSFHTHVEGMVDSFLGWVNTHKVTSPNTFIQVKK</sequence>
<protein>
    <submittedName>
        <fullName evidence="2">Uncharacterized protein</fullName>
    </submittedName>
</protein>
<keyword evidence="3" id="KW-1185">Reference proteome</keyword>
<dbReference type="Proteomes" id="UP001054837">
    <property type="component" value="Unassembled WGS sequence"/>
</dbReference>
<feature type="region of interest" description="Disordered" evidence="1">
    <location>
        <begin position="1"/>
        <end position="43"/>
    </location>
</feature>
<organism evidence="2 3">
    <name type="scientific">Caerostris darwini</name>
    <dbReference type="NCBI Taxonomy" id="1538125"/>
    <lineage>
        <taxon>Eukaryota</taxon>
        <taxon>Metazoa</taxon>
        <taxon>Ecdysozoa</taxon>
        <taxon>Arthropoda</taxon>
        <taxon>Chelicerata</taxon>
        <taxon>Arachnida</taxon>
        <taxon>Araneae</taxon>
        <taxon>Araneomorphae</taxon>
        <taxon>Entelegynae</taxon>
        <taxon>Araneoidea</taxon>
        <taxon>Araneidae</taxon>
        <taxon>Caerostris</taxon>
    </lineage>
</organism>
<gene>
    <name evidence="2" type="ORF">CDAR_311471</name>
</gene>
<proteinExistence type="predicted"/>